<name>A0ACC0ARV9_CATRO</name>
<comment type="caution">
    <text evidence="1">The sequence shown here is derived from an EMBL/GenBank/DDBJ whole genome shotgun (WGS) entry which is preliminary data.</text>
</comment>
<evidence type="ECO:0000313" key="1">
    <source>
        <dbReference type="EMBL" id="KAI5663090.1"/>
    </source>
</evidence>
<accession>A0ACC0ARV9</accession>
<keyword evidence="2" id="KW-1185">Reference proteome</keyword>
<organism evidence="1 2">
    <name type="scientific">Catharanthus roseus</name>
    <name type="common">Madagascar periwinkle</name>
    <name type="synonym">Vinca rosea</name>
    <dbReference type="NCBI Taxonomy" id="4058"/>
    <lineage>
        <taxon>Eukaryota</taxon>
        <taxon>Viridiplantae</taxon>
        <taxon>Streptophyta</taxon>
        <taxon>Embryophyta</taxon>
        <taxon>Tracheophyta</taxon>
        <taxon>Spermatophyta</taxon>
        <taxon>Magnoliopsida</taxon>
        <taxon>eudicotyledons</taxon>
        <taxon>Gunneridae</taxon>
        <taxon>Pentapetalae</taxon>
        <taxon>asterids</taxon>
        <taxon>lamiids</taxon>
        <taxon>Gentianales</taxon>
        <taxon>Apocynaceae</taxon>
        <taxon>Rauvolfioideae</taxon>
        <taxon>Vinceae</taxon>
        <taxon>Catharanthinae</taxon>
        <taxon>Catharanthus</taxon>
    </lineage>
</organism>
<gene>
    <name evidence="1" type="ORF">M9H77_22413</name>
</gene>
<dbReference type="EMBL" id="CM044705">
    <property type="protein sequence ID" value="KAI5663090.1"/>
    <property type="molecule type" value="Genomic_DNA"/>
</dbReference>
<dbReference type="Proteomes" id="UP001060085">
    <property type="component" value="Linkage Group LG05"/>
</dbReference>
<evidence type="ECO:0000313" key="2">
    <source>
        <dbReference type="Proteomes" id="UP001060085"/>
    </source>
</evidence>
<proteinExistence type="predicted"/>
<sequence length="327" mass="38433">MGKDLTIHYEYTSISLSSNPFLLCHEFSSKELKLFLELHASHVTLVGNVMVNPFTCNLALNVDHMFKFSSLCAYFEKQLLFGVARIKPSYHDLELLYDNLFFDLLVANFSTSYASIWSKIHILLESFSIQLLCFLSHRFEFPHDEQKVFIVDEFLKALLLGNFHRFQFYHFHCKEFMWLLFCGKKMNSSLKVIKVHLCDLVKTTFENGVFELTLKYLDEKLVYSISFTDYLLKGDILKDFLVQNTNSCVKLLNQSFGGTLLHSQTFKEFFKELIFKIGFKILHVFVISQSCSLLKGFLVLFLKNLYKNFLFYHHPSKEIFRKHDLTK</sequence>
<protein>
    <submittedName>
        <fullName evidence="1">Uncharacterized protein</fullName>
    </submittedName>
</protein>
<reference evidence="2" key="1">
    <citation type="journal article" date="2023" name="Nat. Plants">
        <title>Single-cell RNA sequencing provides a high-resolution roadmap for understanding the multicellular compartmentation of specialized metabolism.</title>
        <authorList>
            <person name="Sun S."/>
            <person name="Shen X."/>
            <person name="Li Y."/>
            <person name="Li Y."/>
            <person name="Wang S."/>
            <person name="Li R."/>
            <person name="Zhang H."/>
            <person name="Shen G."/>
            <person name="Guo B."/>
            <person name="Wei J."/>
            <person name="Xu J."/>
            <person name="St-Pierre B."/>
            <person name="Chen S."/>
            <person name="Sun C."/>
        </authorList>
    </citation>
    <scope>NUCLEOTIDE SEQUENCE [LARGE SCALE GENOMIC DNA]</scope>
</reference>